<dbReference type="SUPFAM" id="SSF52540">
    <property type="entry name" value="P-loop containing nucleoside triphosphate hydrolases"/>
    <property type="match status" value="1"/>
</dbReference>
<dbReference type="GO" id="GO:0005524">
    <property type="term" value="F:ATP binding"/>
    <property type="evidence" value="ECO:0007669"/>
    <property type="project" value="UniProtKB-KW"/>
</dbReference>
<protein>
    <submittedName>
        <fullName evidence="6">ABC transporter ATP-binding protein</fullName>
    </submittedName>
</protein>
<keyword evidence="7" id="KW-1185">Reference proteome</keyword>
<gene>
    <name evidence="6" type="ORF">HKX39_08415</name>
</gene>
<comment type="caution">
    <text evidence="6">The sequence shown here is derived from an EMBL/GenBank/DDBJ whole genome shotgun (WGS) entry which is preliminary data.</text>
</comment>
<evidence type="ECO:0000313" key="6">
    <source>
        <dbReference type="EMBL" id="NOL52183.1"/>
    </source>
</evidence>
<dbReference type="InterPro" id="IPR032823">
    <property type="entry name" value="BCA_ABC_TP_C"/>
</dbReference>
<evidence type="ECO:0000256" key="4">
    <source>
        <dbReference type="ARBA" id="ARBA00022840"/>
    </source>
</evidence>
<dbReference type="EMBL" id="JABGBN010000007">
    <property type="protein sequence ID" value="NOL52183.1"/>
    <property type="molecule type" value="Genomic_DNA"/>
</dbReference>
<sequence>MKTILHVDNISKAYGDFWAVSEVSLSLKEGQLVALIGPNGAGKTTTFNMIGGQTKANQGHVWFIRPEQGDRVDLLVRRSDEICALGIGRTFQIAEIFSSLTVIENVQLALQAAQHKRLSLFNRSHHDLQAEAKDLLDALEMGEHAHQAASEIAYGDVKRLELAMALAHQPRLLLMDEPAAGMSPTERIAMMALTKKLAQQRNMAVLFTEHSMDVVFGFADEIIVMAAGRIIAKGTPDEIRSNPTVQAVYLGSTVIEERSSGS</sequence>
<dbReference type="GO" id="GO:0005886">
    <property type="term" value="C:plasma membrane"/>
    <property type="evidence" value="ECO:0007669"/>
    <property type="project" value="TreeGrafter"/>
</dbReference>
<dbReference type="PROSITE" id="PS50893">
    <property type="entry name" value="ABC_TRANSPORTER_2"/>
    <property type="match status" value="1"/>
</dbReference>
<keyword evidence="2" id="KW-0472">Membrane</keyword>
<dbReference type="GO" id="GO:0042941">
    <property type="term" value="P:D-alanine transmembrane transport"/>
    <property type="evidence" value="ECO:0007669"/>
    <property type="project" value="TreeGrafter"/>
</dbReference>
<dbReference type="GO" id="GO:0016887">
    <property type="term" value="F:ATP hydrolysis activity"/>
    <property type="evidence" value="ECO:0007669"/>
    <property type="project" value="InterPro"/>
</dbReference>
<name>A0A849P864_9BURK</name>
<dbReference type="GO" id="GO:0015808">
    <property type="term" value="P:L-alanine transport"/>
    <property type="evidence" value="ECO:0007669"/>
    <property type="project" value="TreeGrafter"/>
</dbReference>
<dbReference type="InterPro" id="IPR003439">
    <property type="entry name" value="ABC_transporter-like_ATP-bd"/>
</dbReference>
<reference evidence="6 7" key="1">
    <citation type="submission" date="2020-05" db="EMBL/GenBank/DDBJ databases">
        <authorList>
            <person name="Niu N."/>
        </authorList>
    </citation>
    <scope>NUCLEOTIDE SEQUENCE [LARGE SCALE GENOMIC DNA]</scope>
    <source>
        <strain evidence="6 7">3340-03</strain>
    </source>
</reference>
<dbReference type="CDD" id="cd03219">
    <property type="entry name" value="ABC_Mj1267_LivG_branched"/>
    <property type="match status" value="1"/>
</dbReference>
<proteinExistence type="predicted"/>
<dbReference type="Gene3D" id="3.40.50.300">
    <property type="entry name" value="P-loop containing nucleotide triphosphate hydrolases"/>
    <property type="match status" value="1"/>
</dbReference>
<dbReference type="InterPro" id="IPR027417">
    <property type="entry name" value="P-loop_NTPase"/>
</dbReference>
<evidence type="ECO:0000256" key="2">
    <source>
        <dbReference type="ARBA" id="ARBA00022475"/>
    </source>
</evidence>
<dbReference type="GO" id="GO:0015192">
    <property type="term" value="F:L-phenylalanine transmembrane transporter activity"/>
    <property type="evidence" value="ECO:0007669"/>
    <property type="project" value="TreeGrafter"/>
</dbReference>
<accession>A0A849P864</accession>
<evidence type="ECO:0000256" key="1">
    <source>
        <dbReference type="ARBA" id="ARBA00022448"/>
    </source>
</evidence>
<dbReference type="AlphaFoldDB" id="A0A849P864"/>
<dbReference type="GO" id="GO:1903805">
    <property type="term" value="P:L-valine import across plasma membrane"/>
    <property type="evidence" value="ECO:0007669"/>
    <property type="project" value="TreeGrafter"/>
</dbReference>
<dbReference type="Proteomes" id="UP000537862">
    <property type="component" value="Unassembled WGS sequence"/>
</dbReference>
<keyword evidence="4 6" id="KW-0067">ATP-binding</keyword>
<keyword evidence="2" id="KW-1003">Cell membrane</keyword>
<feature type="domain" description="ABC transporter" evidence="5">
    <location>
        <begin position="5"/>
        <end position="252"/>
    </location>
</feature>
<dbReference type="InterPro" id="IPR003593">
    <property type="entry name" value="AAA+_ATPase"/>
</dbReference>
<evidence type="ECO:0000256" key="3">
    <source>
        <dbReference type="ARBA" id="ARBA00022741"/>
    </source>
</evidence>
<dbReference type="GO" id="GO:1903806">
    <property type="term" value="P:L-isoleucine import across plasma membrane"/>
    <property type="evidence" value="ECO:0007669"/>
    <property type="project" value="TreeGrafter"/>
</dbReference>
<dbReference type="GO" id="GO:0005304">
    <property type="term" value="F:L-valine transmembrane transporter activity"/>
    <property type="evidence" value="ECO:0007669"/>
    <property type="project" value="TreeGrafter"/>
</dbReference>
<evidence type="ECO:0000259" key="5">
    <source>
        <dbReference type="PROSITE" id="PS50893"/>
    </source>
</evidence>
<dbReference type="SMART" id="SM00382">
    <property type="entry name" value="AAA"/>
    <property type="match status" value="1"/>
</dbReference>
<dbReference type="RefSeq" id="WP_171680878.1">
    <property type="nucleotide sequence ID" value="NZ_JABGBN010000007.1"/>
</dbReference>
<dbReference type="Pfam" id="PF00005">
    <property type="entry name" value="ABC_tran"/>
    <property type="match status" value="1"/>
</dbReference>
<organism evidence="6 7">
    <name type="scientific">Pelistega suis</name>
    <dbReference type="NCBI Taxonomy" id="1631957"/>
    <lineage>
        <taxon>Bacteria</taxon>
        <taxon>Pseudomonadati</taxon>
        <taxon>Pseudomonadota</taxon>
        <taxon>Betaproteobacteria</taxon>
        <taxon>Burkholderiales</taxon>
        <taxon>Alcaligenaceae</taxon>
        <taxon>Pelistega</taxon>
    </lineage>
</organism>
<keyword evidence="1" id="KW-0813">Transport</keyword>
<dbReference type="InterPro" id="IPR051120">
    <property type="entry name" value="ABC_AA/LPS_Transport"/>
</dbReference>
<dbReference type="PANTHER" id="PTHR45772">
    <property type="entry name" value="CONSERVED COMPONENT OF ABC TRANSPORTER FOR NATURAL AMINO ACIDS-RELATED"/>
    <property type="match status" value="1"/>
</dbReference>
<evidence type="ECO:0000313" key="7">
    <source>
        <dbReference type="Proteomes" id="UP000537862"/>
    </source>
</evidence>
<keyword evidence="3" id="KW-0547">Nucleotide-binding</keyword>
<dbReference type="Pfam" id="PF12399">
    <property type="entry name" value="BCA_ABC_TP_C"/>
    <property type="match status" value="1"/>
</dbReference>
<dbReference type="PANTHER" id="PTHR45772:SF7">
    <property type="entry name" value="AMINO ACID ABC TRANSPORTER ATP-BINDING PROTEIN"/>
    <property type="match status" value="1"/>
</dbReference>
<dbReference type="GO" id="GO:0015188">
    <property type="term" value="F:L-isoleucine transmembrane transporter activity"/>
    <property type="evidence" value="ECO:0007669"/>
    <property type="project" value="TreeGrafter"/>
</dbReference>